<protein>
    <submittedName>
        <fullName evidence="6">Putative aminopeptidase npepl1</fullName>
    </submittedName>
</protein>
<keyword evidence="7" id="KW-1185">Reference proteome</keyword>
<comment type="similarity">
    <text evidence="1">Belongs to the peptidase M17 family.</text>
</comment>
<sequence>MSALSRRLSPALVSSRFLAACSGRCFSTSSTPEAGKLFEEFRRRFDPREDHFSAKMNDMISNSRKRIAFTGDVSVGDAGSIFVVGQLGALKAFLPKAPEEVKVHLANFLAAHENDGENAPSTTVSLAPYDGGMRRIVVLKVADECSRFNTRARPDQVTKLLAGQSGFGGAKRDVKVYVVGESKEDAAVGGLAAARALPGYREKRKMDGDGKVSVTLWSNDGEMGCLGKLGKVAESVRMAAALVDMPPNYVNPVTYRELCEELAGELRGEGYDIKIASIEGMSLKERGFGGLWNVGKGSVSTPPALVCLSWYPEGSGKYDRGTVLVGKGITFDSGGLSIKSSDNMRGMKTDMGGAAGLLGAFLATVRCGGNGGKPLHLVQCLAENAVGPYSYRVDDVIKMYSGLTVEINNTDAEGRLLLADGVAYAAKHLRPEMVIDMATLTGAAGMATGHMHAAIVSSDEELEKQAIESGKRTGDLVHPLVFCPEFHKGQFKSEVADLTNSVKVRTDAPVSSAGWFVYENLRAACEGVGDVPPYLHIDMAFPVNWLDGDRASGYGVALVADLLGAFNSN</sequence>
<dbReference type="InterPro" id="IPR041417">
    <property type="entry name" value="NPEPL1_N"/>
</dbReference>
<feature type="domain" description="Cytosol aminopeptidase" evidence="5">
    <location>
        <begin position="409"/>
        <end position="416"/>
    </location>
</feature>
<dbReference type="PANTHER" id="PTHR11963">
    <property type="entry name" value="LEUCINE AMINOPEPTIDASE-RELATED"/>
    <property type="match status" value="1"/>
</dbReference>
<dbReference type="AlphaFoldDB" id="A0A7J6MUU5"/>
<dbReference type="Gene3D" id="3.40.630.10">
    <property type="entry name" value="Zn peptidases"/>
    <property type="match status" value="1"/>
</dbReference>
<proteinExistence type="inferred from homology"/>
<evidence type="ECO:0000313" key="6">
    <source>
        <dbReference type="EMBL" id="KAF4674980.1"/>
    </source>
</evidence>
<dbReference type="Proteomes" id="UP000591131">
    <property type="component" value="Unassembled WGS sequence"/>
</dbReference>
<keyword evidence="4" id="KW-0378">Hydrolase</keyword>
<evidence type="ECO:0000256" key="3">
    <source>
        <dbReference type="ARBA" id="ARBA00022670"/>
    </source>
</evidence>
<dbReference type="CDD" id="cd00433">
    <property type="entry name" value="Peptidase_M17"/>
    <property type="match status" value="1"/>
</dbReference>
<dbReference type="GO" id="GO:0030145">
    <property type="term" value="F:manganese ion binding"/>
    <property type="evidence" value="ECO:0007669"/>
    <property type="project" value="InterPro"/>
</dbReference>
<keyword evidence="3" id="KW-0645">Protease</keyword>
<dbReference type="Gene3D" id="3.40.50.10590">
    <property type="entry name" value="Zn-dependent exopeptidases"/>
    <property type="match status" value="1"/>
</dbReference>
<evidence type="ECO:0000313" key="7">
    <source>
        <dbReference type="Proteomes" id="UP000591131"/>
    </source>
</evidence>
<dbReference type="GO" id="GO:0070006">
    <property type="term" value="F:metalloaminopeptidase activity"/>
    <property type="evidence" value="ECO:0007669"/>
    <property type="project" value="InterPro"/>
</dbReference>
<dbReference type="SUPFAM" id="SSF53187">
    <property type="entry name" value="Zn-dependent exopeptidases"/>
    <property type="match status" value="1"/>
</dbReference>
<dbReference type="InterPro" id="IPR000819">
    <property type="entry name" value="Peptidase_M17_C"/>
</dbReference>
<name>A0A7J6MUU5_PERCH</name>
<dbReference type="PRINTS" id="PR00481">
    <property type="entry name" value="LAMNOPPTDASE"/>
</dbReference>
<dbReference type="Pfam" id="PF00883">
    <property type="entry name" value="Peptidase_M17"/>
    <property type="match status" value="1"/>
</dbReference>
<evidence type="ECO:0000256" key="2">
    <source>
        <dbReference type="ARBA" id="ARBA00022438"/>
    </source>
</evidence>
<organism evidence="6 7">
    <name type="scientific">Perkinsus chesapeaki</name>
    <name type="common">Clam parasite</name>
    <name type="synonym">Perkinsus andrewsi</name>
    <dbReference type="NCBI Taxonomy" id="330153"/>
    <lineage>
        <taxon>Eukaryota</taxon>
        <taxon>Sar</taxon>
        <taxon>Alveolata</taxon>
        <taxon>Perkinsozoa</taxon>
        <taxon>Perkinsea</taxon>
        <taxon>Perkinsida</taxon>
        <taxon>Perkinsidae</taxon>
        <taxon>Perkinsus</taxon>
    </lineage>
</organism>
<accession>A0A7J6MUU5</accession>
<dbReference type="GO" id="GO:0005737">
    <property type="term" value="C:cytoplasm"/>
    <property type="evidence" value="ECO:0007669"/>
    <property type="project" value="InterPro"/>
</dbReference>
<dbReference type="Pfam" id="PF18295">
    <property type="entry name" value="Pdase_M17_N2"/>
    <property type="match status" value="1"/>
</dbReference>
<dbReference type="PANTHER" id="PTHR11963:SF48">
    <property type="entry name" value="DIPEPTIDASE B, ISOFORM A"/>
    <property type="match status" value="1"/>
</dbReference>
<evidence type="ECO:0000259" key="5">
    <source>
        <dbReference type="PROSITE" id="PS00631"/>
    </source>
</evidence>
<evidence type="ECO:0000256" key="1">
    <source>
        <dbReference type="ARBA" id="ARBA00009528"/>
    </source>
</evidence>
<keyword evidence="2 6" id="KW-0031">Aminopeptidase</keyword>
<dbReference type="InterPro" id="IPR011356">
    <property type="entry name" value="Leucine_aapep/pepB"/>
</dbReference>
<gene>
    <name evidence="6" type="primary">NPEPL1_1</name>
    <name evidence="6" type="ORF">FOL47_008429</name>
</gene>
<dbReference type="GO" id="GO:0006508">
    <property type="term" value="P:proteolysis"/>
    <property type="evidence" value="ECO:0007669"/>
    <property type="project" value="UniProtKB-KW"/>
</dbReference>
<comment type="caution">
    <text evidence="6">The sequence shown here is derived from an EMBL/GenBank/DDBJ whole genome shotgun (WGS) entry which is preliminary data.</text>
</comment>
<dbReference type="PROSITE" id="PS00631">
    <property type="entry name" value="CYTOSOL_AP"/>
    <property type="match status" value="1"/>
</dbReference>
<evidence type="ECO:0000256" key="4">
    <source>
        <dbReference type="ARBA" id="ARBA00022801"/>
    </source>
</evidence>
<dbReference type="EMBL" id="JAAPAO010000054">
    <property type="protein sequence ID" value="KAF4674980.1"/>
    <property type="molecule type" value="Genomic_DNA"/>
</dbReference>
<dbReference type="OrthoDB" id="412814at2759"/>
<reference evidence="6 7" key="1">
    <citation type="submission" date="2020-04" db="EMBL/GenBank/DDBJ databases">
        <title>Perkinsus chesapeaki whole genome sequence.</title>
        <authorList>
            <person name="Bogema D.R."/>
        </authorList>
    </citation>
    <scope>NUCLEOTIDE SEQUENCE [LARGE SCALE GENOMIC DNA]</scope>
    <source>
        <strain evidence="6">ATCC PRA-425</strain>
    </source>
</reference>